<keyword evidence="7" id="KW-0813">Transport</keyword>
<comment type="function">
    <text evidence="7">Part of the tripartite ATP-independent periplasmic (TRAP) transport system.</text>
</comment>
<dbReference type="Pfam" id="PF06808">
    <property type="entry name" value="DctM"/>
    <property type="match status" value="1"/>
</dbReference>
<dbReference type="InterPro" id="IPR010656">
    <property type="entry name" value="DctM"/>
</dbReference>
<feature type="transmembrane region" description="Helical" evidence="7">
    <location>
        <begin position="444"/>
        <end position="465"/>
    </location>
</feature>
<evidence type="ECO:0000256" key="2">
    <source>
        <dbReference type="ARBA" id="ARBA00022475"/>
    </source>
</evidence>
<feature type="transmembrane region" description="Helical" evidence="7">
    <location>
        <begin position="211"/>
        <end position="232"/>
    </location>
</feature>
<evidence type="ECO:0000259" key="8">
    <source>
        <dbReference type="Pfam" id="PF06808"/>
    </source>
</evidence>
<keyword evidence="2" id="KW-1003">Cell membrane</keyword>
<comment type="caution">
    <text evidence="9">The sequence shown here is derived from an EMBL/GenBank/DDBJ whole genome shotgun (WGS) entry which is preliminary data.</text>
</comment>
<feature type="transmembrane region" description="Helical" evidence="7">
    <location>
        <begin position="358"/>
        <end position="386"/>
    </location>
</feature>
<reference evidence="9 10" key="1">
    <citation type="submission" date="2018-02" db="EMBL/GenBank/DDBJ databases">
        <title>The draft genome of Phyllobacterium sp. 1N-3.</title>
        <authorList>
            <person name="Liu L."/>
            <person name="Li L."/>
            <person name="Zhang X."/>
            <person name="Wang T."/>
            <person name="Liang L."/>
        </authorList>
    </citation>
    <scope>NUCLEOTIDE SEQUENCE [LARGE SCALE GENOMIC DNA]</scope>
    <source>
        <strain evidence="9 10">1N-3</strain>
    </source>
</reference>
<evidence type="ECO:0000256" key="5">
    <source>
        <dbReference type="ARBA" id="ARBA00022989"/>
    </source>
</evidence>
<dbReference type="NCBIfam" id="TIGR00786">
    <property type="entry name" value="dctM"/>
    <property type="match status" value="1"/>
</dbReference>
<comment type="subcellular location">
    <subcellularLocation>
        <location evidence="1 7">Cell inner membrane</location>
        <topology evidence="1 7">Multi-pass membrane protein</topology>
    </subcellularLocation>
</comment>
<keyword evidence="3 7" id="KW-0997">Cell inner membrane</keyword>
<name>A0A2S9IU27_9HYPH</name>
<comment type="similarity">
    <text evidence="7">Belongs to the TRAP transporter large permease family.</text>
</comment>
<dbReference type="GO" id="GO:0022857">
    <property type="term" value="F:transmembrane transporter activity"/>
    <property type="evidence" value="ECO:0007669"/>
    <property type="project" value="UniProtKB-UniRule"/>
</dbReference>
<organism evidence="9 10">
    <name type="scientific">Phyllobacterium phragmitis</name>
    <dbReference type="NCBI Taxonomy" id="2670329"/>
    <lineage>
        <taxon>Bacteria</taxon>
        <taxon>Pseudomonadati</taxon>
        <taxon>Pseudomonadota</taxon>
        <taxon>Alphaproteobacteria</taxon>
        <taxon>Hyphomicrobiales</taxon>
        <taxon>Phyllobacteriaceae</taxon>
        <taxon>Phyllobacterium</taxon>
    </lineage>
</organism>
<feature type="transmembrane region" description="Helical" evidence="7">
    <location>
        <begin position="131"/>
        <end position="160"/>
    </location>
</feature>
<feature type="transmembrane region" description="Helical" evidence="7">
    <location>
        <begin position="314"/>
        <end position="338"/>
    </location>
</feature>
<feature type="transmembrane region" description="Helical" evidence="7">
    <location>
        <begin position="6"/>
        <end position="39"/>
    </location>
</feature>
<evidence type="ECO:0000256" key="6">
    <source>
        <dbReference type="ARBA" id="ARBA00023136"/>
    </source>
</evidence>
<feature type="transmembrane region" description="Helical" evidence="7">
    <location>
        <begin position="284"/>
        <end position="302"/>
    </location>
</feature>
<evidence type="ECO:0000256" key="7">
    <source>
        <dbReference type="RuleBase" id="RU369079"/>
    </source>
</evidence>
<proteinExistence type="inferred from homology"/>
<accession>A0A2S9IU27</accession>
<protein>
    <recommendedName>
        <fullName evidence="7">TRAP transporter large permease protein</fullName>
    </recommendedName>
</protein>
<evidence type="ECO:0000256" key="3">
    <source>
        <dbReference type="ARBA" id="ARBA00022519"/>
    </source>
</evidence>
<evidence type="ECO:0000256" key="1">
    <source>
        <dbReference type="ARBA" id="ARBA00004429"/>
    </source>
</evidence>
<dbReference type="EMBL" id="PVBR01000005">
    <property type="protein sequence ID" value="PRD44032.1"/>
    <property type="molecule type" value="Genomic_DNA"/>
</dbReference>
<keyword evidence="6 7" id="KW-0472">Membrane</keyword>
<evidence type="ECO:0000256" key="4">
    <source>
        <dbReference type="ARBA" id="ARBA00022692"/>
    </source>
</evidence>
<dbReference type="Proteomes" id="UP000239434">
    <property type="component" value="Unassembled WGS sequence"/>
</dbReference>
<dbReference type="PIRSF" id="PIRSF006066">
    <property type="entry name" value="HI0050"/>
    <property type="match status" value="1"/>
</dbReference>
<dbReference type="GO" id="GO:0005886">
    <property type="term" value="C:plasma membrane"/>
    <property type="evidence" value="ECO:0007669"/>
    <property type="project" value="UniProtKB-SubCell"/>
</dbReference>
<evidence type="ECO:0000313" key="10">
    <source>
        <dbReference type="Proteomes" id="UP000239434"/>
    </source>
</evidence>
<gene>
    <name evidence="9" type="ORF">C5748_09360</name>
</gene>
<keyword evidence="10" id="KW-1185">Reference proteome</keyword>
<feature type="transmembrane region" description="Helical" evidence="7">
    <location>
        <begin position="172"/>
        <end position="199"/>
    </location>
</feature>
<feature type="transmembrane region" description="Helical" evidence="7">
    <location>
        <begin position="252"/>
        <end position="278"/>
    </location>
</feature>
<comment type="subunit">
    <text evidence="7">The complex comprises the extracytoplasmic solute receptor protein and the two transmembrane proteins.</text>
</comment>
<dbReference type="AlphaFoldDB" id="A0A2S9IU27"/>
<dbReference type="RefSeq" id="WP_105741653.1">
    <property type="nucleotide sequence ID" value="NZ_PVBR01000005.1"/>
</dbReference>
<feature type="transmembrane region" description="Helical" evidence="7">
    <location>
        <begin position="92"/>
        <end position="111"/>
    </location>
</feature>
<feature type="domain" description="TRAP C4-dicarboxylate transport system permease DctM subunit" evidence="8">
    <location>
        <begin position="11"/>
        <end position="459"/>
    </location>
</feature>
<sequence length="472" mass="51926">MTDPQVAVAMLGIFIFIIMLGFPIAFTLMAMGIGFGYYAYFDASRMWVPYRRALEQDTDTLTLVQHWIGGFFNNRIFDLFVNQTYSVMANDVLTAVPLFLFMGYIVERANIVDKLFHTLSVATRRLPGSMAVAALITCALFATATGIVGAVVTLMGLLAFPAMLKARYDTRFASGVICAGGTLGILIPPSIMLIVYAATSGVSIVRLYAGALLPGLLLAGLYLVYIVGRAMLQPSIAPKPEEPEEKIPATKLFWMLATSFLPLAALILAVLGAILFGLATPSEAAAIGAIGGLLLALAYRALTWQRLQESVYLTVRTTAMVCWLFVGSWTFSSVFSYLGGEQVISEFVRGLDLTPLQFLLLAQLIIFLLGWPLEWSEIIIIFVPIFLPLLPHFGIDPLFFGILIALNLQTSFLTPPMAMSAYYLKGIAPPHVQLIDIFRGSMPYLAMVVLCMIILYRYPDIAYWLPRVIYGR</sequence>
<keyword evidence="4 7" id="KW-0812">Transmembrane</keyword>
<evidence type="ECO:0000313" key="9">
    <source>
        <dbReference type="EMBL" id="PRD44032.1"/>
    </source>
</evidence>
<dbReference type="PANTHER" id="PTHR33362">
    <property type="entry name" value="SIALIC ACID TRAP TRANSPORTER PERMEASE PROTEIN SIAT-RELATED"/>
    <property type="match status" value="1"/>
</dbReference>
<keyword evidence="5 7" id="KW-1133">Transmembrane helix</keyword>
<dbReference type="PANTHER" id="PTHR33362:SF7">
    <property type="entry name" value="SLL1103 PROTEIN"/>
    <property type="match status" value="1"/>
</dbReference>
<feature type="transmembrane region" description="Helical" evidence="7">
    <location>
        <begin position="398"/>
        <end position="424"/>
    </location>
</feature>
<dbReference type="InterPro" id="IPR004681">
    <property type="entry name" value="TRAP_DctM"/>
</dbReference>